<evidence type="ECO:0000313" key="4">
    <source>
        <dbReference type="Proteomes" id="UP001596958"/>
    </source>
</evidence>
<feature type="transmembrane region" description="Helical" evidence="1">
    <location>
        <begin position="643"/>
        <end position="660"/>
    </location>
</feature>
<keyword evidence="1" id="KW-0812">Transmembrane</keyword>
<evidence type="ECO:0000256" key="1">
    <source>
        <dbReference type="SAM" id="Phobius"/>
    </source>
</evidence>
<evidence type="ECO:0000313" key="3">
    <source>
        <dbReference type="EMBL" id="MFD0750788.1"/>
    </source>
</evidence>
<dbReference type="PANTHER" id="PTHR36453:SF1">
    <property type="entry name" value="RIGHT HANDED BETA HELIX DOMAIN-CONTAINING PROTEIN"/>
    <property type="match status" value="1"/>
</dbReference>
<dbReference type="PANTHER" id="PTHR36453">
    <property type="entry name" value="SECRETED PROTEIN-RELATED"/>
    <property type="match status" value="1"/>
</dbReference>
<accession>A0ABW2YWD7</accession>
<reference evidence="4" key="1">
    <citation type="journal article" date="2019" name="Int. J. Syst. Evol. Microbiol.">
        <title>The Global Catalogue of Microorganisms (GCM) 10K type strain sequencing project: providing services to taxonomists for standard genome sequencing and annotation.</title>
        <authorList>
            <consortium name="The Broad Institute Genomics Platform"/>
            <consortium name="The Broad Institute Genome Sequencing Center for Infectious Disease"/>
            <person name="Wu L."/>
            <person name="Ma J."/>
        </authorList>
    </citation>
    <scope>NUCLEOTIDE SEQUENCE [LARGE SCALE GENOMIC DNA]</scope>
    <source>
        <strain evidence="4">CCUG 63418</strain>
    </source>
</reference>
<dbReference type="InterPro" id="IPR012334">
    <property type="entry name" value="Pectin_lyas_fold"/>
</dbReference>
<protein>
    <submittedName>
        <fullName evidence="3">Right-handed parallel beta-helix repeat-containing protein</fullName>
    </submittedName>
</protein>
<dbReference type="RefSeq" id="WP_377100363.1">
    <property type="nucleotide sequence ID" value="NZ_JBHTHU010000006.1"/>
</dbReference>
<proteinExistence type="predicted"/>
<name>A0ABW2YWD7_9SPHI</name>
<sequence>MRFILFSLKTLIICAVITVLTSFQGNKEVNIFVSPNGNDNNDGQINTPVRTIERAKGIVRVLRSRYTYSKITVALMPGEYEISESLVFTFNDGGTSTCSVNYKAYKPGTVTISGGKNLAHNWVKTKSGNIWKLSTGSYKEINQLFENGNRLNRSQSPLFYTSGPLRAYKGTIKDITKHELSDISEKFRLSAKLKTKDLIPFSGFSYIGNDLSKLSVEDVNNAEVKLYHSWDCSLHSIAKIDYNTKEVYLKSPSIYPVGFFSDRNRYVLENCREYLLKPGDWCYNRETNEILLRTKVNANPNFSQYTIPRLKQLILIRGKGDSTNRSVQNLTFSGIKFKYTVAQRGVHTDKKEVLSKYNISNIPWLDMQTGYSGGMNGDAAISLQNACGNKFENCDFSQLGASAINIKDYSSKNNIINCRFFDLGGGGIKIGAEVYDLGKTFDASLPTFNVVKKCKIHDSGLIYPSAIGIAVNAAIGSNINSNEIYNMPYDGILCGSVTGRGLSYTRANIIENNKIHHVMQLLADGGGIYTFGNQFDAVIRGNIVHDISRSPDATGSGNYGLYFDEGSARIFLDNNEVYNIENEAVRYNKSNLQSDIVWGTNKFDGKSITGSDGQLFSSVDVLQRWIKTGRLQSLISGELSSNWFIYCLIALLSIIIILFFKTKRRQNKKVYHKKRNYKVR</sequence>
<keyword evidence="4" id="KW-1185">Reference proteome</keyword>
<dbReference type="SUPFAM" id="SSF51126">
    <property type="entry name" value="Pectin lyase-like"/>
    <property type="match status" value="1"/>
</dbReference>
<keyword evidence="1" id="KW-1133">Transmembrane helix</keyword>
<gene>
    <name evidence="3" type="ORF">ACFQZS_11600</name>
</gene>
<dbReference type="InterPro" id="IPR011050">
    <property type="entry name" value="Pectin_lyase_fold/virulence"/>
</dbReference>
<dbReference type="Gene3D" id="2.160.20.10">
    <property type="entry name" value="Single-stranded right-handed beta-helix, Pectin lyase-like"/>
    <property type="match status" value="2"/>
</dbReference>
<evidence type="ECO:0000259" key="2">
    <source>
        <dbReference type="Pfam" id="PF13229"/>
    </source>
</evidence>
<keyword evidence="1" id="KW-0472">Membrane</keyword>
<comment type="caution">
    <text evidence="3">The sequence shown here is derived from an EMBL/GenBank/DDBJ whole genome shotgun (WGS) entry which is preliminary data.</text>
</comment>
<feature type="domain" description="Right handed beta helix" evidence="2">
    <location>
        <begin position="449"/>
        <end position="576"/>
    </location>
</feature>
<dbReference type="InterPro" id="IPR039448">
    <property type="entry name" value="Beta_helix"/>
</dbReference>
<dbReference type="Pfam" id="PF13229">
    <property type="entry name" value="Beta_helix"/>
    <property type="match status" value="1"/>
</dbReference>
<dbReference type="Proteomes" id="UP001596958">
    <property type="component" value="Unassembled WGS sequence"/>
</dbReference>
<dbReference type="SMART" id="SM00710">
    <property type="entry name" value="PbH1"/>
    <property type="match status" value="7"/>
</dbReference>
<dbReference type="EMBL" id="JBHTHU010000006">
    <property type="protein sequence ID" value="MFD0750788.1"/>
    <property type="molecule type" value="Genomic_DNA"/>
</dbReference>
<organism evidence="3 4">
    <name type="scientific">Mucilaginibacter calamicampi</name>
    <dbReference type="NCBI Taxonomy" id="1302352"/>
    <lineage>
        <taxon>Bacteria</taxon>
        <taxon>Pseudomonadati</taxon>
        <taxon>Bacteroidota</taxon>
        <taxon>Sphingobacteriia</taxon>
        <taxon>Sphingobacteriales</taxon>
        <taxon>Sphingobacteriaceae</taxon>
        <taxon>Mucilaginibacter</taxon>
    </lineage>
</organism>
<dbReference type="InterPro" id="IPR006626">
    <property type="entry name" value="PbH1"/>
</dbReference>